<dbReference type="GeneID" id="102802791"/>
<dbReference type="PROSITE" id="PS50088">
    <property type="entry name" value="ANK_REPEAT"/>
    <property type="match status" value="4"/>
</dbReference>
<evidence type="ECO:0000256" key="1">
    <source>
        <dbReference type="ARBA" id="ARBA00022737"/>
    </source>
</evidence>
<keyword evidence="1" id="KW-0677">Repeat</keyword>
<dbReference type="SUPFAM" id="SSF48403">
    <property type="entry name" value="Ankyrin repeat"/>
    <property type="match status" value="1"/>
</dbReference>
<dbReference type="RefSeq" id="XP_006819684.1">
    <property type="nucleotide sequence ID" value="XM_006819621.1"/>
</dbReference>
<dbReference type="Gene3D" id="1.10.750.20">
    <property type="entry name" value="SOCS box"/>
    <property type="match status" value="1"/>
</dbReference>
<dbReference type="RefSeq" id="XP_006819683.1">
    <property type="nucleotide sequence ID" value="XM_006819620.1"/>
</dbReference>
<dbReference type="Pfam" id="PF12796">
    <property type="entry name" value="Ank_2"/>
    <property type="match status" value="1"/>
</dbReference>
<dbReference type="Pfam" id="PF00023">
    <property type="entry name" value="Ank"/>
    <property type="match status" value="1"/>
</dbReference>
<dbReference type="Pfam" id="PF07525">
    <property type="entry name" value="SOCS_box"/>
    <property type="match status" value="1"/>
</dbReference>
<evidence type="ECO:0000313" key="7">
    <source>
        <dbReference type="RefSeq" id="XP_006819684.1"/>
    </source>
</evidence>
<reference evidence="6 7" key="1">
    <citation type="submission" date="2025-05" db="UniProtKB">
        <authorList>
            <consortium name="RefSeq"/>
        </authorList>
    </citation>
    <scope>IDENTIFICATION</scope>
    <source>
        <tissue evidence="6 7">Testes</tissue>
    </source>
</reference>
<dbReference type="Proteomes" id="UP000694865">
    <property type="component" value="Unplaced"/>
</dbReference>
<feature type="domain" description="SOCS box" evidence="4">
    <location>
        <begin position="306"/>
        <end position="354"/>
    </location>
</feature>
<dbReference type="PROSITE" id="PS50297">
    <property type="entry name" value="ANK_REP_REGION"/>
    <property type="match status" value="1"/>
</dbReference>
<dbReference type="InterPro" id="IPR002110">
    <property type="entry name" value="Ankyrin_rpt"/>
</dbReference>
<dbReference type="PANTHER" id="PTHR24198">
    <property type="entry name" value="ANKYRIN REPEAT AND PROTEIN KINASE DOMAIN-CONTAINING PROTEIN"/>
    <property type="match status" value="1"/>
</dbReference>
<evidence type="ECO:0000313" key="5">
    <source>
        <dbReference type="Proteomes" id="UP000694865"/>
    </source>
</evidence>
<dbReference type="PRINTS" id="PR01415">
    <property type="entry name" value="ANKYRIN"/>
</dbReference>
<feature type="repeat" description="ANK" evidence="3">
    <location>
        <begin position="82"/>
        <end position="116"/>
    </location>
</feature>
<dbReference type="InterPro" id="IPR036036">
    <property type="entry name" value="SOCS_box-like_dom_sf"/>
</dbReference>
<gene>
    <name evidence="6 7" type="primary">LOC102802791</name>
</gene>
<accession>A0ABM0MI42</accession>
<evidence type="ECO:0000256" key="2">
    <source>
        <dbReference type="ARBA" id="ARBA00023043"/>
    </source>
</evidence>
<feature type="repeat" description="ANK" evidence="3">
    <location>
        <begin position="184"/>
        <end position="216"/>
    </location>
</feature>
<feature type="repeat" description="ANK" evidence="3">
    <location>
        <begin position="150"/>
        <end position="183"/>
    </location>
</feature>
<keyword evidence="5" id="KW-1185">Reference proteome</keyword>
<dbReference type="SMART" id="SM00248">
    <property type="entry name" value="ANK"/>
    <property type="match status" value="6"/>
</dbReference>
<dbReference type="CDD" id="cd03587">
    <property type="entry name" value="SOCS"/>
    <property type="match status" value="1"/>
</dbReference>
<name>A0ABM0MI42_SACKO</name>
<keyword evidence="2 3" id="KW-0040">ANK repeat</keyword>
<protein>
    <submittedName>
        <fullName evidence="6">Ankyrin repeat and SOCS box protein 4-like isoform X1</fullName>
    </submittedName>
    <submittedName>
        <fullName evidence="7">Ankyrin repeat and SOCS box protein 4-like isoform X2</fullName>
    </submittedName>
</protein>
<dbReference type="InterPro" id="IPR001496">
    <property type="entry name" value="SOCS_box"/>
</dbReference>
<sequence>MFYDEYYDSVFNGDNEGLYQALSNGHSANVILTQRTLHSSARYQCGCEKTTPLLIAVSCGYVQNLRTLLDCGALVNLLPCPCHDTALHLACMSNYNSSVCLEILLSHGAIVNVPNAIGLTPLHIAVQLSKYELVHLLLNTGADANSRTQLNETPLILAASYPLNLPIIQLLLEHKIDVNASDQFHNTSLQLATKQVCLEAINILLQHGADPNIIDIYHQSPLFSVAKIQKEELPLVPALCLQTLLNHGANIKQICLKQNILQAVAKTCPYNILSIIMIISSYDYVDNALKTLLPLFPRELQYRHTEFSRNLHYLSCNPRSLRHLCRCVIRFNLKHYCHNKIHQLPLPDKLIAYLLLKPEVCQELYL</sequence>
<dbReference type="Gene3D" id="1.25.40.20">
    <property type="entry name" value="Ankyrin repeat-containing domain"/>
    <property type="match status" value="2"/>
</dbReference>
<proteinExistence type="predicted"/>
<dbReference type="InterPro" id="IPR036770">
    <property type="entry name" value="Ankyrin_rpt-contain_sf"/>
</dbReference>
<feature type="repeat" description="ANK" evidence="3">
    <location>
        <begin position="117"/>
        <end position="149"/>
    </location>
</feature>
<evidence type="ECO:0000256" key="3">
    <source>
        <dbReference type="PROSITE-ProRule" id="PRU00023"/>
    </source>
</evidence>
<dbReference type="SMART" id="SM00969">
    <property type="entry name" value="SOCS_box"/>
    <property type="match status" value="1"/>
</dbReference>
<evidence type="ECO:0000313" key="6">
    <source>
        <dbReference type="RefSeq" id="XP_006819683.1"/>
    </source>
</evidence>
<dbReference type="PANTHER" id="PTHR24198:SF165">
    <property type="entry name" value="ANKYRIN REPEAT-CONTAINING PROTEIN-RELATED"/>
    <property type="match status" value="1"/>
</dbReference>
<organism evidence="5 6">
    <name type="scientific">Saccoglossus kowalevskii</name>
    <name type="common">Acorn worm</name>
    <dbReference type="NCBI Taxonomy" id="10224"/>
    <lineage>
        <taxon>Eukaryota</taxon>
        <taxon>Metazoa</taxon>
        <taxon>Hemichordata</taxon>
        <taxon>Enteropneusta</taxon>
        <taxon>Harrimaniidae</taxon>
        <taxon>Saccoglossus</taxon>
    </lineage>
</organism>
<evidence type="ECO:0000259" key="4">
    <source>
        <dbReference type="PROSITE" id="PS50225"/>
    </source>
</evidence>
<dbReference type="SUPFAM" id="SSF158235">
    <property type="entry name" value="SOCS box-like"/>
    <property type="match status" value="1"/>
</dbReference>
<dbReference type="PROSITE" id="PS50225">
    <property type="entry name" value="SOCS"/>
    <property type="match status" value="1"/>
</dbReference>